<keyword evidence="2" id="KW-1185">Reference proteome</keyword>
<gene>
    <name evidence="1" type="ORF">SAMN04487772_13026</name>
</gene>
<protein>
    <submittedName>
        <fullName evidence="1">Uncharacterized protein</fullName>
    </submittedName>
</protein>
<evidence type="ECO:0000313" key="2">
    <source>
        <dbReference type="Proteomes" id="UP000199800"/>
    </source>
</evidence>
<reference evidence="1 2" key="1">
    <citation type="submission" date="2016-10" db="EMBL/GenBank/DDBJ databases">
        <authorList>
            <person name="de Groot N.N."/>
        </authorList>
    </citation>
    <scope>NUCLEOTIDE SEQUENCE [LARGE SCALE GENOMIC DNA]</scope>
    <source>
        <strain evidence="1 2">DSM 1801</strain>
    </source>
</reference>
<dbReference type="AlphaFoldDB" id="A0A1I0FDT4"/>
<name>A0A1I0FDT4_9FIRM</name>
<accession>A0A1I0FDT4</accession>
<organism evidence="1 2">
    <name type="scientific">[Clostridium] polysaccharolyticum</name>
    <dbReference type="NCBI Taxonomy" id="29364"/>
    <lineage>
        <taxon>Bacteria</taxon>
        <taxon>Bacillati</taxon>
        <taxon>Bacillota</taxon>
        <taxon>Clostridia</taxon>
        <taxon>Lachnospirales</taxon>
        <taxon>Lachnospiraceae</taxon>
    </lineage>
</organism>
<dbReference type="EMBL" id="FOHN01000030">
    <property type="protein sequence ID" value="SET56110.1"/>
    <property type="molecule type" value="Genomic_DNA"/>
</dbReference>
<evidence type="ECO:0000313" key="1">
    <source>
        <dbReference type="EMBL" id="SET56110.1"/>
    </source>
</evidence>
<sequence>MKKKLNVKRIAVMCVILFAGYNLLWAGWRFCRYHPYGKGMKVFRKHMSYVYTDQDGYLYNVKQPDYLIYSGNLCVAAPDESCALLIWPNIVKGYRYGAQVNKNNITYSIMLENDLNPRDMQYSDLISEYSDRIQELKNKAAKQWNI</sequence>
<dbReference type="Proteomes" id="UP000199800">
    <property type="component" value="Unassembled WGS sequence"/>
</dbReference>
<dbReference type="RefSeq" id="WP_092478798.1">
    <property type="nucleotide sequence ID" value="NZ_FOHN01000030.1"/>
</dbReference>
<proteinExistence type="predicted"/>
<dbReference type="STRING" id="29364.SAMN04487772_13026"/>
<dbReference type="OrthoDB" id="2200065at2"/>